<organism evidence="1 2">
    <name type="scientific">Calycomorphotria hydatis</name>
    <dbReference type="NCBI Taxonomy" id="2528027"/>
    <lineage>
        <taxon>Bacteria</taxon>
        <taxon>Pseudomonadati</taxon>
        <taxon>Planctomycetota</taxon>
        <taxon>Planctomycetia</taxon>
        <taxon>Planctomycetales</taxon>
        <taxon>Planctomycetaceae</taxon>
        <taxon>Calycomorphotria</taxon>
    </lineage>
</organism>
<proteinExistence type="predicted"/>
<dbReference type="AlphaFoldDB" id="A0A517TEK5"/>
<gene>
    <name evidence="1" type="ORF">V22_40730</name>
</gene>
<protein>
    <submittedName>
        <fullName evidence="1">Uncharacterized protein</fullName>
    </submittedName>
</protein>
<evidence type="ECO:0000313" key="2">
    <source>
        <dbReference type="Proteomes" id="UP000319976"/>
    </source>
</evidence>
<dbReference type="EMBL" id="CP036316">
    <property type="protein sequence ID" value="QDT66802.1"/>
    <property type="molecule type" value="Genomic_DNA"/>
</dbReference>
<accession>A0A517TEK5</accession>
<dbReference type="KEGG" id="chya:V22_40730"/>
<dbReference type="Proteomes" id="UP000319976">
    <property type="component" value="Chromosome"/>
</dbReference>
<sequence>MSLRLRVRIATLQMETDLGRQVKSLWTSDGGINRNVVSGRFRSTAVPKNRTYVSLSHHHPDDRHSCVTRNVGVLCPPRSFL</sequence>
<evidence type="ECO:0000313" key="1">
    <source>
        <dbReference type="EMBL" id="QDT66802.1"/>
    </source>
</evidence>
<name>A0A517TEK5_9PLAN</name>
<reference evidence="1 2" key="1">
    <citation type="submission" date="2019-02" db="EMBL/GenBank/DDBJ databases">
        <title>Deep-cultivation of Planctomycetes and their phenomic and genomic characterization uncovers novel biology.</title>
        <authorList>
            <person name="Wiegand S."/>
            <person name="Jogler M."/>
            <person name="Boedeker C."/>
            <person name="Pinto D."/>
            <person name="Vollmers J."/>
            <person name="Rivas-Marin E."/>
            <person name="Kohn T."/>
            <person name="Peeters S.H."/>
            <person name="Heuer A."/>
            <person name="Rast P."/>
            <person name="Oberbeckmann S."/>
            <person name="Bunk B."/>
            <person name="Jeske O."/>
            <person name="Meyerdierks A."/>
            <person name="Storesund J.E."/>
            <person name="Kallscheuer N."/>
            <person name="Luecker S."/>
            <person name="Lage O.M."/>
            <person name="Pohl T."/>
            <person name="Merkel B.J."/>
            <person name="Hornburger P."/>
            <person name="Mueller R.-W."/>
            <person name="Bruemmer F."/>
            <person name="Labrenz M."/>
            <person name="Spormann A.M."/>
            <person name="Op den Camp H."/>
            <person name="Overmann J."/>
            <person name="Amann R."/>
            <person name="Jetten M.S.M."/>
            <person name="Mascher T."/>
            <person name="Medema M.H."/>
            <person name="Devos D.P."/>
            <person name="Kaster A.-K."/>
            <person name="Ovreas L."/>
            <person name="Rohde M."/>
            <person name="Galperin M.Y."/>
            <person name="Jogler C."/>
        </authorList>
    </citation>
    <scope>NUCLEOTIDE SEQUENCE [LARGE SCALE GENOMIC DNA]</scope>
    <source>
        <strain evidence="1 2">V22</strain>
    </source>
</reference>
<keyword evidence="2" id="KW-1185">Reference proteome</keyword>